<evidence type="ECO:0000256" key="2">
    <source>
        <dbReference type="ARBA" id="ARBA00007571"/>
    </source>
</evidence>
<keyword evidence="5" id="KW-0028">Amino-acid biosynthesis</keyword>
<comment type="similarity">
    <text evidence="2">Belongs to the TrpF family.</text>
</comment>
<keyword evidence="8" id="KW-0413">Isomerase</keyword>
<comment type="pathway">
    <text evidence="1">Amino-acid biosynthesis; L-tryptophan biosynthesis; L-tryptophan from chorismate: step 3/5.</text>
</comment>
<dbReference type="InterPro" id="IPR044643">
    <property type="entry name" value="TrpF_fam"/>
</dbReference>
<evidence type="ECO:0000256" key="6">
    <source>
        <dbReference type="ARBA" id="ARBA00022822"/>
    </source>
</evidence>
<dbReference type="CDD" id="cd00405">
    <property type="entry name" value="PRAI"/>
    <property type="match status" value="1"/>
</dbReference>
<dbReference type="GO" id="GO:0004640">
    <property type="term" value="F:phosphoribosylanthranilate isomerase activity"/>
    <property type="evidence" value="ECO:0007669"/>
    <property type="project" value="UniProtKB-EC"/>
</dbReference>
<dbReference type="SUPFAM" id="SSF51366">
    <property type="entry name" value="Ribulose-phoshate binding barrel"/>
    <property type="match status" value="1"/>
</dbReference>
<proteinExistence type="inferred from homology"/>
<dbReference type="InterPro" id="IPR001240">
    <property type="entry name" value="PRAI_dom"/>
</dbReference>
<reference evidence="10" key="1">
    <citation type="submission" date="2021-03" db="EMBL/GenBank/DDBJ databases">
        <authorList>
            <person name="Palmer J.M."/>
        </authorList>
    </citation>
    <scope>NUCLEOTIDE SEQUENCE</scope>
    <source>
        <strain evidence="10">ARV_011</strain>
    </source>
</reference>
<dbReference type="Pfam" id="PF00697">
    <property type="entry name" value="PRAI"/>
    <property type="match status" value="1"/>
</dbReference>
<evidence type="ECO:0000313" key="10">
    <source>
        <dbReference type="EMBL" id="KAG7191958.1"/>
    </source>
</evidence>
<dbReference type="InterPro" id="IPR011060">
    <property type="entry name" value="RibuloseP-bd_barrel"/>
</dbReference>
<feature type="domain" description="N-(5'phosphoribosyl) anthranilate isomerase (PRAI)" evidence="9">
    <location>
        <begin position="74"/>
        <end position="252"/>
    </location>
</feature>
<keyword evidence="7" id="KW-0057">Aromatic amino acid biosynthesis</keyword>
<evidence type="ECO:0000256" key="5">
    <source>
        <dbReference type="ARBA" id="ARBA00022605"/>
    </source>
</evidence>
<protein>
    <recommendedName>
        <fullName evidence="4">N-(5'-phosphoribosyl)anthranilate isomerase</fullName>
        <ecNumber evidence="3">5.3.1.24</ecNumber>
    </recommendedName>
</protein>
<dbReference type="EMBL" id="JAHMUF010000021">
    <property type="protein sequence ID" value="KAG7191958.1"/>
    <property type="molecule type" value="Genomic_DNA"/>
</dbReference>
<organism evidence="10 11">
    <name type="scientific">Scheffersomyces spartinae</name>
    <dbReference type="NCBI Taxonomy" id="45513"/>
    <lineage>
        <taxon>Eukaryota</taxon>
        <taxon>Fungi</taxon>
        <taxon>Dikarya</taxon>
        <taxon>Ascomycota</taxon>
        <taxon>Saccharomycotina</taxon>
        <taxon>Pichiomycetes</taxon>
        <taxon>Debaryomycetaceae</taxon>
        <taxon>Scheffersomyces</taxon>
    </lineage>
</organism>
<gene>
    <name evidence="10" type="primary">TRP1_1</name>
    <name evidence="10" type="ORF">KQ657_002564</name>
</gene>
<dbReference type="HAMAP" id="MF_00135">
    <property type="entry name" value="PRAI"/>
    <property type="match status" value="1"/>
</dbReference>
<evidence type="ECO:0000256" key="8">
    <source>
        <dbReference type="ARBA" id="ARBA00023235"/>
    </source>
</evidence>
<dbReference type="PANTHER" id="PTHR42894:SF1">
    <property type="entry name" value="N-(5'-PHOSPHORIBOSYL)ANTHRANILATE ISOMERASE"/>
    <property type="match status" value="1"/>
</dbReference>
<evidence type="ECO:0000256" key="4">
    <source>
        <dbReference type="ARBA" id="ARBA00022272"/>
    </source>
</evidence>
<evidence type="ECO:0000259" key="9">
    <source>
        <dbReference type="Pfam" id="PF00697"/>
    </source>
</evidence>
<dbReference type="GeneID" id="66115938"/>
<dbReference type="RefSeq" id="XP_043047509.1">
    <property type="nucleotide sequence ID" value="XM_043193322.1"/>
</dbReference>
<dbReference type="OrthoDB" id="524799at2759"/>
<dbReference type="EC" id="5.3.1.24" evidence="3"/>
<dbReference type="PANTHER" id="PTHR42894">
    <property type="entry name" value="N-(5'-PHOSPHORIBOSYL)ANTHRANILATE ISOMERASE"/>
    <property type="match status" value="1"/>
</dbReference>
<name>A0A9P7V632_9ASCO</name>
<dbReference type="Gene3D" id="3.20.20.70">
    <property type="entry name" value="Aldolase class I"/>
    <property type="match status" value="1"/>
</dbReference>
<evidence type="ECO:0000256" key="1">
    <source>
        <dbReference type="ARBA" id="ARBA00004664"/>
    </source>
</evidence>
<evidence type="ECO:0000313" key="11">
    <source>
        <dbReference type="Proteomes" id="UP000790833"/>
    </source>
</evidence>
<comment type="caution">
    <text evidence="10">The sequence shown here is derived from an EMBL/GenBank/DDBJ whole genome shotgun (WGS) entry which is preliminary data.</text>
</comment>
<accession>A0A9P7V632</accession>
<dbReference type="AlphaFoldDB" id="A0A9P7V632"/>
<dbReference type="GO" id="GO:0000162">
    <property type="term" value="P:L-tryptophan biosynthetic process"/>
    <property type="evidence" value="ECO:0007669"/>
    <property type="project" value="UniProtKB-KW"/>
</dbReference>
<keyword evidence="11" id="KW-1185">Reference proteome</keyword>
<dbReference type="Proteomes" id="UP000790833">
    <property type="component" value="Unassembled WGS sequence"/>
</dbReference>
<sequence length="258" mass="28525">MPHLVKICGLRTVEAAETAINAGADLLGVILVPNKQRTVPTEIGQQISQLTKSHQKASANEMLALLSAQEYVDTDDYFVKAKQLVGQKGPYLVGVVQNQPIDHVFEVAKEIGVDFIQLHGNERLQEYLDYNKQLGHPFGIIPRIVVPRDGDKFTEFLDTELLGEDSDLLKYRAHGFIMPLLDSEAGGEGKIIDWELVDQLRDGRYILAGGLTPYNLKDTVELGRVIGFDVSGGVEDPNGEKDLDKVKLFVKNGKSISR</sequence>
<dbReference type="InterPro" id="IPR013785">
    <property type="entry name" value="Aldolase_TIM"/>
</dbReference>
<evidence type="ECO:0000256" key="7">
    <source>
        <dbReference type="ARBA" id="ARBA00023141"/>
    </source>
</evidence>
<evidence type="ECO:0000256" key="3">
    <source>
        <dbReference type="ARBA" id="ARBA00012572"/>
    </source>
</evidence>
<keyword evidence="6" id="KW-0822">Tryptophan biosynthesis</keyword>